<keyword evidence="2" id="KW-0285">Flavoprotein</keyword>
<feature type="domain" description="RsdA/BaiN/AoA(So)-like Rossmann fold-like" evidence="4">
    <location>
        <begin position="2"/>
        <end position="400"/>
    </location>
</feature>
<organism evidence="6 7">
    <name type="scientific">Fulvivirga kasyanovii</name>
    <dbReference type="NCBI Taxonomy" id="396812"/>
    <lineage>
        <taxon>Bacteria</taxon>
        <taxon>Pseudomonadati</taxon>
        <taxon>Bacteroidota</taxon>
        <taxon>Cytophagia</taxon>
        <taxon>Cytophagales</taxon>
        <taxon>Fulvivirgaceae</taxon>
        <taxon>Fulvivirga</taxon>
    </lineage>
</organism>
<dbReference type="Pfam" id="PF03486">
    <property type="entry name" value="HI0933_like"/>
    <property type="match status" value="1"/>
</dbReference>
<dbReference type="Gene3D" id="1.10.8.260">
    <property type="entry name" value="HI0933 insert domain-like"/>
    <property type="match status" value="1"/>
</dbReference>
<dbReference type="NCBIfam" id="TIGR00275">
    <property type="entry name" value="aminoacetone oxidase family FAD-binding enzyme"/>
    <property type="match status" value="1"/>
</dbReference>
<dbReference type="SUPFAM" id="SSF160996">
    <property type="entry name" value="HI0933 insert domain-like"/>
    <property type="match status" value="1"/>
</dbReference>
<dbReference type="InterPro" id="IPR036188">
    <property type="entry name" value="FAD/NAD-bd_sf"/>
</dbReference>
<dbReference type="Pfam" id="PF22780">
    <property type="entry name" value="HI0933_like_1st"/>
    <property type="match status" value="1"/>
</dbReference>
<dbReference type="Proteomes" id="UP000798808">
    <property type="component" value="Unassembled WGS sequence"/>
</dbReference>
<evidence type="ECO:0000313" key="7">
    <source>
        <dbReference type="Proteomes" id="UP000798808"/>
    </source>
</evidence>
<dbReference type="RefSeq" id="WP_155174888.1">
    <property type="nucleotide sequence ID" value="NZ_BAAAFL010000017.1"/>
</dbReference>
<dbReference type="Gene3D" id="2.40.30.10">
    <property type="entry name" value="Translation factors"/>
    <property type="match status" value="1"/>
</dbReference>
<keyword evidence="7" id="KW-1185">Reference proteome</keyword>
<name>A0ABW9RX85_9BACT</name>
<dbReference type="PRINTS" id="PR00368">
    <property type="entry name" value="FADPNR"/>
</dbReference>
<dbReference type="SUPFAM" id="SSF51905">
    <property type="entry name" value="FAD/NAD(P)-binding domain"/>
    <property type="match status" value="1"/>
</dbReference>
<reference evidence="6 7" key="1">
    <citation type="submission" date="2019-02" db="EMBL/GenBank/DDBJ databases">
        <authorList>
            <person name="Goldberg S.R."/>
            <person name="Haltli B.A."/>
            <person name="Correa H."/>
            <person name="Russell K.G."/>
        </authorList>
    </citation>
    <scope>NUCLEOTIDE SEQUENCE [LARGE SCALE GENOMIC DNA]</scope>
    <source>
        <strain evidence="6 7">JCM 16186</strain>
    </source>
</reference>
<dbReference type="InterPro" id="IPR004792">
    <property type="entry name" value="BaiN-like"/>
</dbReference>
<sequence>MEIAIIGGGAAGFFAAISAKQHHPDASVTLYEKSGKLLSKVKVSGGGRCNVTHACFNVSQLARFYPRGSKQLKKAFGTFSTQDTVNWFENRGVKLKTEPDNRMFPVTDSSQTIIDCLIREAGTLGVKIKQNFQILSIRPDAGGYNLESKDGQIITAGKVIITTGGSPKPEGFEWLKQLGHTIEHPVPSLFTFNMPQEPIKKLMGLSVSHTAVRVQGTKLKEEGPLLITHWGMSGPAILKLSAYGARVLNQLDYNFKVQVNWLGNLTEAEIQQVLSEQATNYTRKKMLNANPFDIPNRLWDFLLAKIDLREDITWGELGKKGHNKLVNILINDIYEVSGKTTFKEEFVTCGGVSLQDVDFSTMQSRKMPAIYFAGEVLDIDGVTGGFNFQAAWTTGYIAGQLK</sequence>
<dbReference type="PANTHER" id="PTHR42887">
    <property type="entry name" value="OS12G0638800 PROTEIN"/>
    <property type="match status" value="1"/>
</dbReference>
<dbReference type="Gene3D" id="3.50.50.60">
    <property type="entry name" value="FAD/NAD(P)-binding domain"/>
    <property type="match status" value="1"/>
</dbReference>
<proteinExistence type="predicted"/>
<dbReference type="PRINTS" id="PR00411">
    <property type="entry name" value="PNDRDTASEI"/>
</dbReference>
<comment type="cofactor">
    <cofactor evidence="1">
        <name>FAD</name>
        <dbReference type="ChEBI" id="CHEBI:57692"/>
    </cofactor>
</comment>
<evidence type="ECO:0000256" key="1">
    <source>
        <dbReference type="ARBA" id="ARBA00001974"/>
    </source>
</evidence>
<evidence type="ECO:0000259" key="4">
    <source>
        <dbReference type="Pfam" id="PF03486"/>
    </source>
</evidence>
<evidence type="ECO:0000313" key="6">
    <source>
        <dbReference type="EMBL" id="MTI27889.1"/>
    </source>
</evidence>
<dbReference type="InterPro" id="IPR057661">
    <property type="entry name" value="RsdA/BaiN/AoA(So)_Rossmann"/>
</dbReference>
<dbReference type="EMBL" id="SMLW01000646">
    <property type="protein sequence ID" value="MTI27889.1"/>
    <property type="molecule type" value="Genomic_DNA"/>
</dbReference>
<evidence type="ECO:0000256" key="3">
    <source>
        <dbReference type="ARBA" id="ARBA00022827"/>
    </source>
</evidence>
<dbReference type="PANTHER" id="PTHR42887:SF2">
    <property type="entry name" value="OS12G0638800 PROTEIN"/>
    <property type="match status" value="1"/>
</dbReference>
<comment type="caution">
    <text evidence="6">The sequence shown here is derived from an EMBL/GenBank/DDBJ whole genome shotgun (WGS) entry which is preliminary data.</text>
</comment>
<evidence type="ECO:0000259" key="5">
    <source>
        <dbReference type="Pfam" id="PF22780"/>
    </source>
</evidence>
<dbReference type="InterPro" id="IPR023166">
    <property type="entry name" value="BaiN-like_dom_sf"/>
</dbReference>
<dbReference type="InterPro" id="IPR055178">
    <property type="entry name" value="RsdA/BaiN/AoA(So)-like_dom"/>
</dbReference>
<evidence type="ECO:0000256" key="2">
    <source>
        <dbReference type="ARBA" id="ARBA00022630"/>
    </source>
</evidence>
<gene>
    <name evidence="6" type="ORF">E1163_23230</name>
</gene>
<protein>
    <submittedName>
        <fullName evidence="6">NAD(P)/FAD-dependent oxidoreductase</fullName>
    </submittedName>
</protein>
<feature type="domain" description="RsdA/BaiN/AoA(So)-like insert" evidence="5">
    <location>
        <begin position="186"/>
        <end position="347"/>
    </location>
</feature>
<keyword evidence="3" id="KW-0274">FAD</keyword>
<accession>A0ABW9RX85</accession>